<dbReference type="Proteomes" id="UP001528040">
    <property type="component" value="Unassembled WGS sequence"/>
</dbReference>
<organism evidence="2 3">
    <name type="scientific">Aliiroseovarius salicola</name>
    <dbReference type="NCBI Taxonomy" id="3009082"/>
    <lineage>
        <taxon>Bacteria</taxon>
        <taxon>Pseudomonadati</taxon>
        <taxon>Pseudomonadota</taxon>
        <taxon>Alphaproteobacteria</taxon>
        <taxon>Rhodobacterales</taxon>
        <taxon>Paracoccaceae</taxon>
        <taxon>Aliiroseovarius</taxon>
    </lineage>
</organism>
<proteinExistence type="predicted"/>
<keyword evidence="1" id="KW-0472">Membrane</keyword>
<keyword evidence="3" id="KW-1185">Reference proteome</keyword>
<feature type="transmembrane region" description="Helical" evidence="1">
    <location>
        <begin position="136"/>
        <end position="160"/>
    </location>
</feature>
<feature type="transmembrane region" description="Helical" evidence="1">
    <location>
        <begin position="77"/>
        <end position="101"/>
    </location>
</feature>
<evidence type="ECO:0000313" key="3">
    <source>
        <dbReference type="Proteomes" id="UP001528040"/>
    </source>
</evidence>
<keyword evidence="1" id="KW-0812">Transmembrane</keyword>
<dbReference type="EMBL" id="JAQIIO010000013">
    <property type="protein sequence ID" value="MDA5095637.1"/>
    <property type="molecule type" value="Genomic_DNA"/>
</dbReference>
<feature type="transmembrane region" description="Helical" evidence="1">
    <location>
        <begin position="180"/>
        <end position="204"/>
    </location>
</feature>
<sequence length="210" mass="22784">MGYSTGLIGCQRKPTINFKLSFYYLRGNVAHSIDEVRIWPSFLDAIVLGPVWSVFASPLIGFMMVKSAITNDDMAALLAIAVMLLAPLITLCAVPIIKLWLRSQTGGYWGAVVIGGVVGTICVFTFALFDGPISNLNGLIIFIVLAGIPFGSAYASAFWISLNQRATDNFLGPRWSKPNIAKALSITLAFVLVPQVILLLWTYYHAGSHG</sequence>
<evidence type="ECO:0000313" key="2">
    <source>
        <dbReference type="EMBL" id="MDA5095637.1"/>
    </source>
</evidence>
<gene>
    <name evidence="2" type="ORF">O2N63_16220</name>
</gene>
<name>A0ABT4W537_9RHOB</name>
<evidence type="ECO:0000256" key="1">
    <source>
        <dbReference type="SAM" id="Phobius"/>
    </source>
</evidence>
<protein>
    <submittedName>
        <fullName evidence="2">Uncharacterized protein</fullName>
    </submittedName>
</protein>
<comment type="caution">
    <text evidence="2">The sequence shown here is derived from an EMBL/GenBank/DDBJ whole genome shotgun (WGS) entry which is preliminary data.</text>
</comment>
<feature type="transmembrane region" description="Helical" evidence="1">
    <location>
        <begin position="45"/>
        <end position="65"/>
    </location>
</feature>
<reference evidence="2 3" key="1">
    <citation type="submission" date="2023-01" db="EMBL/GenBank/DDBJ databases">
        <authorList>
            <person name="Yoon J.-W."/>
        </authorList>
    </citation>
    <scope>NUCLEOTIDE SEQUENCE [LARGE SCALE GENOMIC DNA]</scope>
    <source>
        <strain evidence="2 3">KMU-50</strain>
    </source>
</reference>
<keyword evidence="1" id="KW-1133">Transmembrane helix</keyword>
<accession>A0ABT4W537</accession>
<feature type="transmembrane region" description="Helical" evidence="1">
    <location>
        <begin position="107"/>
        <end position="129"/>
    </location>
</feature>
<dbReference type="RefSeq" id="WP_271055348.1">
    <property type="nucleotide sequence ID" value="NZ_JAQIIO010000013.1"/>
</dbReference>